<dbReference type="SUPFAM" id="SSF50911">
    <property type="entry name" value="Mannose 6-phosphate receptor domain"/>
    <property type="match status" value="1"/>
</dbReference>
<feature type="compositionally biased region" description="Polar residues" evidence="2">
    <location>
        <begin position="540"/>
        <end position="553"/>
    </location>
</feature>
<evidence type="ECO:0000256" key="1">
    <source>
        <dbReference type="SAM" id="Coils"/>
    </source>
</evidence>
<name>A0A2C6KPB9_9APIC</name>
<dbReference type="GO" id="GO:0017177">
    <property type="term" value="C:glucosidase II complex"/>
    <property type="evidence" value="ECO:0007669"/>
    <property type="project" value="TreeGrafter"/>
</dbReference>
<sequence length="928" mass="102752">MNLLQVSEAPFFKSCRPHVSRLETQWVCFLGFLPFAFLLGLFLECVSLVHLLARASEAADDSYALPVGVNPRFAAVYTPILSPPESSRFLYPTYDSRGVSKGKATSSSGSRRQAFFACPSSGGDVLIPWEMINDGFCDCRGDGADEPGTDACGGIVPFHTRRAERFRASVHAAHFGAASQRGKSEVRDTPHERGKDKVTVTSSGGADSPAGTEKKDEEAASTVEDSVISEDINNREKNKQHGETQSNGSDESLHSFVEADGDTDSICQGFAGDCGDKKFRRLKGAFGFFCGSSEGEGRAAGRPRVISPLKVHDGICDCCDGSDEAPDASLLSLSAVGYRPYFPYFPFSSSFPYAPDESSTVCPNVCEKEVSEWQAAVKESRDELTSVESLLTAQQRKAEELLRRRLEEEKKVENEISKIKRIIDCKWLEAEAKQRKHKAHLHDSAMVHKAVQRAVIAAKGGEQEQRRLKEEDSKEIEEEQELLYCEKLLKQHAREYTLGRHEEPEDKDGAARGSQQQKKSLSEREMTATQHGGSGLVESVGQSGKEQSLSSFSEDAKRAARVAQKARAARDAAAKAYDSREMDRETEEKRSSVSPPLMSSAWDSVWGRMKSAADRVMAAVEGGLRDIGLLPGIERKSPAVTALTESLETLQQQQRSWQTRMENSGGLKALLAPLHSTCLFTFDVRRRFDYRLCLFDKVEQYFHRPDRAQKALAAFQELSPAERESLKLDVSSFTGGPPGEQVFLLGKFKSLDAVNCPREDKADKRRQEKGVQGQTGGGRGRTQGDSKKRQKQAKEQAVKGKDEETSAAEGVAGISVRPEEEKKDEKEKAEEKDEEDEEEEDGDDDESLVTSRPRYCFEMIFVDGTNCTPELARETRVLIYCGSELAVLEVTEPSPCRYNVLLTTPLLCLPEQVAHKKKKLFNLLHDEL</sequence>
<dbReference type="GeneID" id="94431070"/>
<keyword evidence="3" id="KW-0812">Transmembrane</keyword>
<dbReference type="PANTHER" id="PTHR12630">
    <property type="entry name" value="N-LINKED OLIGOSACCHARIDE PROCESSING"/>
    <property type="match status" value="1"/>
</dbReference>
<dbReference type="InterPro" id="IPR009011">
    <property type="entry name" value="Man6P_isomerase_rcpt-bd_dom_sf"/>
</dbReference>
<proteinExistence type="predicted"/>
<feature type="compositionally biased region" description="Basic and acidic residues" evidence="2">
    <location>
        <begin position="758"/>
        <end position="769"/>
    </location>
</feature>
<dbReference type="Proteomes" id="UP000221165">
    <property type="component" value="Unassembled WGS sequence"/>
</dbReference>
<feature type="compositionally biased region" description="Acidic residues" evidence="2">
    <location>
        <begin position="832"/>
        <end position="847"/>
    </location>
</feature>
<feature type="region of interest" description="Disordered" evidence="2">
    <location>
        <begin position="573"/>
        <end position="597"/>
    </location>
</feature>
<keyword evidence="3" id="KW-0472">Membrane</keyword>
<feature type="region of interest" description="Disordered" evidence="2">
    <location>
        <begin position="499"/>
        <end position="553"/>
    </location>
</feature>
<keyword evidence="6" id="KW-1185">Reference proteome</keyword>
<gene>
    <name evidence="5" type="ORF">CSUI_007715</name>
</gene>
<evidence type="ECO:0000256" key="3">
    <source>
        <dbReference type="SAM" id="Phobius"/>
    </source>
</evidence>
<dbReference type="InterPro" id="IPR039794">
    <property type="entry name" value="Gtb1-like"/>
</dbReference>
<protein>
    <submittedName>
        <fullName evidence="5">Glucosidase ii beta subunit-like protein</fullName>
    </submittedName>
</protein>
<dbReference type="RefSeq" id="XP_067920165.1">
    <property type="nucleotide sequence ID" value="XM_068067859.1"/>
</dbReference>
<reference evidence="5 6" key="1">
    <citation type="journal article" date="2017" name="Int. J. Parasitol.">
        <title>The genome of the protozoan parasite Cystoisospora suis and a reverse vaccinology approach to identify vaccine candidates.</title>
        <authorList>
            <person name="Palmieri N."/>
            <person name="Shrestha A."/>
            <person name="Ruttkowski B."/>
            <person name="Beck T."/>
            <person name="Vogl C."/>
            <person name="Tomley F."/>
            <person name="Blake D.P."/>
            <person name="Joachim A."/>
        </authorList>
    </citation>
    <scope>NUCLEOTIDE SEQUENCE [LARGE SCALE GENOMIC DNA]</scope>
    <source>
        <strain evidence="5 6">Wien I</strain>
    </source>
</reference>
<feature type="compositionally biased region" description="Basic and acidic residues" evidence="2">
    <location>
        <begin position="782"/>
        <end position="804"/>
    </location>
</feature>
<dbReference type="PANTHER" id="PTHR12630:SF1">
    <property type="entry name" value="GLUCOSIDASE 2 SUBUNIT BETA"/>
    <property type="match status" value="1"/>
</dbReference>
<feature type="domain" description="Glucosidase 2 subunit beta-like" evidence="4">
    <location>
        <begin position="859"/>
        <end position="913"/>
    </location>
</feature>
<organism evidence="5 6">
    <name type="scientific">Cystoisospora suis</name>
    <dbReference type="NCBI Taxonomy" id="483139"/>
    <lineage>
        <taxon>Eukaryota</taxon>
        <taxon>Sar</taxon>
        <taxon>Alveolata</taxon>
        <taxon>Apicomplexa</taxon>
        <taxon>Conoidasida</taxon>
        <taxon>Coccidia</taxon>
        <taxon>Eucoccidiorida</taxon>
        <taxon>Eimeriorina</taxon>
        <taxon>Sarcocystidae</taxon>
        <taxon>Cystoisospora</taxon>
    </lineage>
</organism>
<feature type="compositionally biased region" description="Basic and acidic residues" evidence="2">
    <location>
        <begin position="232"/>
        <end position="242"/>
    </location>
</feature>
<accession>A0A2C6KPB9</accession>
<feature type="coiled-coil region" evidence="1">
    <location>
        <begin position="384"/>
        <end position="418"/>
    </location>
</feature>
<feature type="transmembrane region" description="Helical" evidence="3">
    <location>
        <begin position="26"/>
        <end position="53"/>
    </location>
</feature>
<evidence type="ECO:0000313" key="6">
    <source>
        <dbReference type="Proteomes" id="UP000221165"/>
    </source>
</evidence>
<feature type="compositionally biased region" description="Basic and acidic residues" evidence="2">
    <location>
        <begin position="499"/>
        <end position="510"/>
    </location>
</feature>
<keyword evidence="1" id="KW-0175">Coiled coil</keyword>
<feature type="region of interest" description="Disordered" evidence="2">
    <location>
        <begin position="174"/>
        <end position="255"/>
    </location>
</feature>
<dbReference type="EMBL" id="MIGC01004136">
    <property type="protein sequence ID" value="PHJ18458.1"/>
    <property type="molecule type" value="Genomic_DNA"/>
</dbReference>
<feature type="region of interest" description="Disordered" evidence="2">
    <location>
        <begin position="758"/>
        <end position="849"/>
    </location>
</feature>
<dbReference type="Pfam" id="PF13015">
    <property type="entry name" value="PRKCSH_1"/>
    <property type="match status" value="1"/>
</dbReference>
<keyword evidence="3" id="KW-1133">Transmembrane helix</keyword>
<dbReference type="GO" id="GO:0006491">
    <property type="term" value="P:N-glycan processing"/>
    <property type="evidence" value="ECO:0007669"/>
    <property type="project" value="TreeGrafter"/>
</dbReference>
<feature type="compositionally biased region" description="Basic and acidic residues" evidence="2">
    <location>
        <begin position="817"/>
        <end position="831"/>
    </location>
</feature>
<feature type="compositionally biased region" description="Basic and acidic residues" evidence="2">
    <location>
        <begin position="182"/>
        <end position="198"/>
    </location>
</feature>
<dbReference type="OrthoDB" id="28322at2759"/>
<dbReference type="InterPro" id="IPR036607">
    <property type="entry name" value="PRKCSH"/>
</dbReference>
<evidence type="ECO:0000259" key="4">
    <source>
        <dbReference type="Pfam" id="PF13015"/>
    </source>
</evidence>
<dbReference type="AlphaFoldDB" id="A0A2C6KPB9"/>
<evidence type="ECO:0000313" key="5">
    <source>
        <dbReference type="EMBL" id="PHJ18458.1"/>
    </source>
</evidence>
<comment type="caution">
    <text evidence="5">The sequence shown here is derived from an EMBL/GenBank/DDBJ whole genome shotgun (WGS) entry which is preliminary data.</text>
</comment>
<dbReference type="Gene3D" id="2.70.130.10">
    <property type="entry name" value="Mannose-6-phosphate receptor binding domain"/>
    <property type="match status" value="1"/>
</dbReference>
<feature type="compositionally biased region" description="Basic and acidic residues" evidence="2">
    <location>
        <begin position="573"/>
        <end position="591"/>
    </location>
</feature>
<evidence type="ECO:0000256" key="2">
    <source>
        <dbReference type="SAM" id="MobiDB-lite"/>
    </source>
</evidence>
<dbReference type="VEuPathDB" id="ToxoDB:CSUI_007715"/>